<keyword evidence="2" id="KW-1133">Transmembrane helix</keyword>
<feature type="transmembrane region" description="Helical" evidence="2">
    <location>
        <begin position="165"/>
        <end position="189"/>
    </location>
</feature>
<feature type="compositionally biased region" description="Basic and acidic residues" evidence="1">
    <location>
        <begin position="292"/>
        <end position="309"/>
    </location>
</feature>
<sequence>MGGPYAASVASLGGLPTVNLDIPVCAVLLLLYISFAATNMTIFQVNKRRQHKFVLNALMFGFCMSRIVTLTLRIVWATRQHNIRIAIASTIFVNAGILLLYIINLILAQRILRAMQPQVGWNTVLRASYKVMYISLAAALIMVITSTVITVYTLNPHIKSICRDILLAAVTYLLVFTALPIIHLIIVLILPRRSDAETFGKGSLESKMVIVALSTCLCVLIAGFKTGVSWGSPRPIFMPAWYHSKACFYIFNFMCEIITLGILTFSRIDQRFFVPNGSKKAGDYSQQSEESFPEREKEVSSDDVTVESR</sequence>
<keyword evidence="2" id="KW-0812">Transmembrane</keyword>
<dbReference type="PANTHER" id="PTHR35184:SF1">
    <property type="entry name" value="INTEGRAL MEMBRANE PROTEIN"/>
    <property type="match status" value="1"/>
</dbReference>
<accession>A0A9P7YDL1</accession>
<proteinExistence type="predicted"/>
<feature type="transmembrane region" description="Helical" evidence="2">
    <location>
        <begin position="20"/>
        <end position="42"/>
    </location>
</feature>
<dbReference type="EMBL" id="MU251581">
    <property type="protein sequence ID" value="KAG9231784.1"/>
    <property type="molecule type" value="Genomic_DNA"/>
</dbReference>
<dbReference type="Proteomes" id="UP000824998">
    <property type="component" value="Unassembled WGS sequence"/>
</dbReference>
<feature type="transmembrane region" description="Helical" evidence="2">
    <location>
        <begin position="131"/>
        <end position="153"/>
    </location>
</feature>
<gene>
    <name evidence="3" type="ORF">BJ875DRAFT_545088</name>
</gene>
<evidence type="ECO:0000256" key="2">
    <source>
        <dbReference type="SAM" id="Phobius"/>
    </source>
</evidence>
<organism evidence="3 4">
    <name type="scientific">Amylocarpus encephaloides</name>
    <dbReference type="NCBI Taxonomy" id="45428"/>
    <lineage>
        <taxon>Eukaryota</taxon>
        <taxon>Fungi</taxon>
        <taxon>Dikarya</taxon>
        <taxon>Ascomycota</taxon>
        <taxon>Pezizomycotina</taxon>
        <taxon>Leotiomycetes</taxon>
        <taxon>Helotiales</taxon>
        <taxon>Helotiales incertae sedis</taxon>
        <taxon>Amylocarpus</taxon>
    </lineage>
</organism>
<reference evidence="3" key="1">
    <citation type="journal article" date="2021" name="IMA Fungus">
        <title>Genomic characterization of three marine fungi, including Emericellopsis atlantica sp. nov. with signatures of a generalist lifestyle and marine biomass degradation.</title>
        <authorList>
            <person name="Hagestad O.C."/>
            <person name="Hou L."/>
            <person name="Andersen J.H."/>
            <person name="Hansen E.H."/>
            <person name="Altermark B."/>
            <person name="Li C."/>
            <person name="Kuhnert E."/>
            <person name="Cox R.J."/>
            <person name="Crous P.W."/>
            <person name="Spatafora J.W."/>
            <person name="Lail K."/>
            <person name="Amirebrahimi M."/>
            <person name="Lipzen A."/>
            <person name="Pangilinan J."/>
            <person name="Andreopoulos W."/>
            <person name="Hayes R.D."/>
            <person name="Ng V."/>
            <person name="Grigoriev I.V."/>
            <person name="Jackson S.A."/>
            <person name="Sutton T.D.S."/>
            <person name="Dobson A.D.W."/>
            <person name="Rama T."/>
        </authorList>
    </citation>
    <scope>NUCLEOTIDE SEQUENCE</scope>
    <source>
        <strain evidence="3">TRa018bII</strain>
    </source>
</reference>
<evidence type="ECO:0000256" key="1">
    <source>
        <dbReference type="SAM" id="MobiDB-lite"/>
    </source>
</evidence>
<feature type="transmembrane region" description="Helical" evidence="2">
    <location>
        <begin position="83"/>
        <end position="107"/>
    </location>
</feature>
<feature type="transmembrane region" description="Helical" evidence="2">
    <location>
        <begin position="248"/>
        <end position="265"/>
    </location>
</feature>
<feature type="transmembrane region" description="Helical" evidence="2">
    <location>
        <begin position="209"/>
        <end position="228"/>
    </location>
</feature>
<dbReference type="InterPro" id="IPR021460">
    <property type="entry name" value="DUF3112"/>
</dbReference>
<comment type="caution">
    <text evidence="3">The sequence shown here is derived from an EMBL/GenBank/DDBJ whole genome shotgun (WGS) entry which is preliminary data.</text>
</comment>
<feature type="transmembrane region" description="Helical" evidence="2">
    <location>
        <begin position="54"/>
        <end position="77"/>
    </location>
</feature>
<evidence type="ECO:0000313" key="3">
    <source>
        <dbReference type="EMBL" id="KAG9231784.1"/>
    </source>
</evidence>
<keyword evidence="4" id="KW-1185">Reference proteome</keyword>
<dbReference type="Pfam" id="PF11309">
    <property type="entry name" value="DUF3112"/>
    <property type="match status" value="1"/>
</dbReference>
<name>A0A9P7YDL1_9HELO</name>
<keyword evidence="2" id="KW-0472">Membrane</keyword>
<feature type="region of interest" description="Disordered" evidence="1">
    <location>
        <begin position="277"/>
        <end position="309"/>
    </location>
</feature>
<evidence type="ECO:0000313" key="4">
    <source>
        <dbReference type="Proteomes" id="UP000824998"/>
    </source>
</evidence>
<dbReference type="OrthoDB" id="3357002at2759"/>
<dbReference type="PANTHER" id="PTHR35184">
    <property type="entry name" value="YALI0C10208P"/>
    <property type="match status" value="1"/>
</dbReference>
<protein>
    <submittedName>
        <fullName evidence="3">Uncharacterized protein</fullName>
    </submittedName>
</protein>
<dbReference type="AlphaFoldDB" id="A0A9P7YDL1"/>